<evidence type="ECO:0000313" key="2">
    <source>
        <dbReference type="Proteomes" id="UP000281406"/>
    </source>
</evidence>
<reference evidence="1 2" key="1">
    <citation type="submission" date="2018-10" db="EMBL/GenBank/DDBJ databases">
        <title>Genome assembly for a Yunnan-Guizhou Plateau 3E fish, Anabarilius grahami (Regan), and its evolutionary and genetic applications.</title>
        <authorList>
            <person name="Jiang W."/>
        </authorList>
    </citation>
    <scope>NUCLEOTIDE SEQUENCE [LARGE SCALE GENOMIC DNA]</scope>
    <source>
        <strain evidence="1">AG-KIZ</strain>
        <tissue evidence="1">Muscle</tissue>
    </source>
</reference>
<gene>
    <name evidence="1" type="ORF">DPX16_8156</name>
</gene>
<organism evidence="1 2">
    <name type="scientific">Anabarilius grahami</name>
    <name type="common">Kanglang fish</name>
    <name type="synonym">Barilius grahami</name>
    <dbReference type="NCBI Taxonomy" id="495550"/>
    <lineage>
        <taxon>Eukaryota</taxon>
        <taxon>Metazoa</taxon>
        <taxon>Chordata</taxon>
        <taxon>Craniata</taxon>
        <taxon>Vertebrata</taxon>
        <taxon>Euteleostomi</taxon>
        <taxon>Actinopterygii</taxon>
        <taxon>Neopterygii</taxon>
        <taxon>Teleostei</taxon>
        <taxon>Ostariophysi</taxon>
        <taxon>Cypriniformes</taxon>
        <taxon>Xenocyprididae</taxon>
        <taxon>Xenocypridinae</taxon>
        <taxon>Xenocypridinae incertae sedis</taxon>
        <taxon>Anabarilius</taxon>
    </lineage>
</organism>
<dbReference type="OrthoDB" id="5563016at2759"/>
<protein>
    <submittedName>
        <fullName evidence="1">Uncharacterized protein</fullName>
    </submittedName>
</protein>
<keyword evidence="2" id="KW-1185">Reference proteome</keyword>
<proteinExistence type="predicted"/>
<dbReference type="EMBL" id="RJVU01049641">
    <property type="protein sequence ID" value="ROL42466.1"/>
    <property type="molecule type" value="Genomic_DNA"/>
</dbReference>
<comment type="caution">
    <text evidence="1">The sequence shown here is derived from an EMBL/GenBank/DDBJ whole genome shotgun (WGS) entry which is preliminary data.</text>
</comment>
<dbReference type="AlphaFoldDB" id="A0A3N0Y8B0"/>
<accession>A0A3N0Y8B0</accession>
<sequence>MVSPDVPQRLPVTRRAHVHAHAGSPPPALLFCCCHTESHPPLAAHIPDADWLLRVLWCVLISMATSDGSEDCVVQRGRSRSDPSIITDTRVVYTNSTAKMRIVSNGVQPYIVQTGVDTDGETQEEVTTFRMKLDVSECGILAVCCITKCDMTVTPLAKLSPLLHCENEGFHPCRTPTAALISPLELHLRNRAKALVGEDRYSTAER</sequence>
<evidence type="ECO:0000313" key="1">
    <source>
        <dbReference type="EMBL" id="ROL42466.1"/>
    </source>
</evidence>
<dbReference type="Proteomes" id="UP000281406">
    <property type="component" value="Unassembled WGS sequence"/>
</dbReference>
<name>A0A3N0Y8B0_ANAGA</name>